<dbReference type="PANTHER" id="PTHR21319">
    <property type="entry name" value="RING FINGER AND CHY ZINC FINGER DOMAIN-CONTAINING PROTEIN 1"/>
    <property type="match status" value="1"/>
</dbReference>
<dbReference type="SUPFAM" id="SSF57850">
    <property type="entry name" value="RING/U-box"/>
    <property type="match status" value="1"/>
</dbReference>
<keyword evidence="6" id="KW-0833">Ubl conjugation pathway</keyword>
<dbReference type="Pfam" id="PF13639">
    <property type="entry name" value="zf-RING_2"/>
    <property type="match status" value="1"/>
</dbReference>
<dbReference type="GO" id="GO:0061630">
    <property type="term" value="F:ubiquitin protein ligase activity"/>
    <property type="evidence" value="ECO:0007669"/>
    <property type="project" value="TreeGrafter"/>
</dbReference>
<dbReference type="GO" id="GO:0008270">
    <property type="term" value="F:zinc ion binding"/>
    <property type="evidence" value="ECO:0007669"/>
    <property type="project" value="UniProtKB-KW"/>
</dbReference>
<feature type="domain" description="CHY-type" evidence="11">
    <location>
        <begin position="231"/>
        <end position="300"/>
    </location>
</feature>
<dbReference type="GO" id="GO:0006511">
    <property type="term" value="P:ubiquitin-dependent protein catabolic process"/>
    <property type="evidence" value="ECO:0007669"/>
    <property type="project" value="TreeGrafter"/>
</dbReference>
<name>A0A6N2KCF0_SALVM</name>
<dbReference type="FunFam" id="2.20.28.10:FF:000009">
    <property type="entry name" value="RING finger and CHY zinc finger domain-containing protein 1"/>
    <property type="match status" value="1"/>
</dbReference>
<evidence type="ECO:0000256" key="8">
    <source>
        <dbReference type="ARBA" id="ARBA00023242"/>
    </source>
</evidence>
<dbReference type="InterPro" id="IPR017921">
    <property type="entry name" value="Znf_CTCHY"/>
</dbReference>
<protein>
    <recommendedName>
        <fullName evidence="14">RING-type domain-containing protein</fullName>
    </recommendedName>
</protein>
<evidence type="ECO:0000256" key="4">
    <source>
        <dbReference type="ARBA" id="ARBA00022723"/>
    </source>
</evidence>
<dbReference type="SUPFAM" id="SSF161245">
    <property type="entry name" value="Zinc hairpin stack"/>
    <property type="match status" value="1"/>
</dbReference>
<evidence type="ECO:0000256" key="5">
    <source>
        <dbReference type="ARBA" id="ARBA00022771"/>
    </source>
</evidence>
<dbReference type="PROSITE" id="PS51266">
    <property type="entry name" value="ZF_CHY"/>
    <property type="match status" value="1"/>
</dbReference>
<dbReference type="Gene3D" id="2.20.28.10">
    <property type="match status" value="1"/>
</dbReference>
<dbReference type="GO" id="GO:0016874">
    <property type="term" value="F:ligase activity"/>
    <property type="evidence" value="ECO:0007669"/>
    <property type="project" value="UniProtKB-KW"/>
</dbReference>
<dbReference type="InterPro" id="IPR013083">
    <property type="entry name" value="Znf_RING/FYVE/PHD"/>
</dbReference>
<dbReference type="Pfam" id="PF05495">
    <property type="entry name" value="zf-CHY"/>
    <property type="match status" value="1"/>
</dbReference>
<keyword evidence="4" id="KW-0479">Metal-binding</keyword>
<evidence type="ECO:0000256" key="6">
    <source>
        <dbReference type="ARBA" id="ARBA00022786"/>
    </source>
</evidence>
<dbReference type="InterPro" id="IPR039512">
    <property type="entry name" value="RCHY1_zinc-ribbon"/>
</dbReference>
<keyword evidence="7" id="KW-0862">Zinc</keyword>
<comment type="subcellular location">
    <subcellularLocation>
        <location evidence="1">Nucleus</location>
    </subcellularLocation>
</comment>
<dbReference type="SUPFAM" id="SSF161219">
    <property type="entry name" value="CHY zinc finger-like"/>
    <property type="match status" value="1"/>
</dbReference>
<dbReference type="EMBL" id="CAADRP010000224">
    <property type="protein sequence ID" value="VFU25362.1"/>
    <property type="molecule type" value="Genomic_DNA"/>
</dbReference>
<dbReference type="InterPro" id="IPR037274">
    <property type="entry name" value="Znf_CHY_sf"/>
</dbReference>
<evidence type="ECO:0000256" key="1">
    <source>
        <dbReference type="ARBA" id="ARBA00004123"/>
    </source>
</evidence>
<organism evidence="13">
    <name type="scientific">Salix viminalis</name>
    <name type="common">Common osier</name>
    <name type="synonym">Basket willow</name>
    <dbReference type="NCBI Taxonomy" id="40686"/>
    <lineage>
        <taxon>Eukaryota</taxon>
        <taxon>Viridiplantae</taxon>
        <taxon>Streptophyta</taxon>
        <taxon>Embryophyta</taxon>
        <taxon>Tracheophyta</taxon>
        <taxon>Spermatophyta</taxon>
        <taxon>Magnoliopsida</taxon>
        <taxon>eudicotyledons</taxon>
        <taxon>Gunneridae</taxon>
        <taxon>Pentapetalae</taxon>
        <taxon>rosids</taxon>
        <taxon>fabids</taxon>
        <taxon>Malpighiales</taxon>
        <taxon>Salicaceae</taxon>
        <taxon>Saliceae</taxon>
        <taxon>Salix</taxon>
    </lineage>
</organism>
<gene>
    <name evidence="13" type="ORF">SVIM_LOCUS58174</name>
</gene>
<dbReference type="GO" id="GO:0016567">
    <property type="term" value="P:protein ubiquitination"/>
    <property type="evidence" value="ECO:0007669"/>
    <property type="project" value="TreeGrafter"/>
</dbReference>
<dbReference type="InterPro" id="IPR037275">
    <property type="entry name" value="Znf_CTCHY_sf"/>
</dbReference>
<dbReference type="AlphaFoldDB" id="A0A6N2KCF0"/>
<dbReference type="PANTHER" id="PTHR21319:SF61">
    <property type="entry name" value="ZINC FINGER PROTEIN BRUTUS"/>
    <property type="match status" value="1"/>
</dbReference>
<comment type="pathway">
    <text evidence="2">Protein modification; protein ubiquitination.</text>
</comment>
<dbReference type="FunFam" id="3.30.40.10:FF:000208">
    <property type="entry name" value="Zinc finger protein-related isoform 1"/>
    <property type="match status" value="1"/>
</dbReference>
<sequence length="486" mass="55736">MEDPTGSTLELSTSNLDDYMGKYNDLATKIQWMCKSVRVTLDQHINREELELWPLFDRHFSIREQDKLVGRIIGTTGAEGLQSMLPLVTSALTQDEQNKMMDTWKQATRNTMFNEWLNECWSEPSASLVETEPSEDTIYKEGREFQESVDQSDLFKPGWKDIFRMNQNELESEIRKVYRDSTLDPRRKSYLVQNLLTSRWIAAQQKSPQETAGENSTASDVMGCFPTFRDPEKQVFGCEHYRRNCKLRASCCGKLFACRFCHDKVSDHTMDRKATTEMMCMRCLKVQPVGQICATPTCNGLSMAKYYCNICKFFDDERSVYHCPFCNLCRVGKGLGIDFFHCMTCNCCLGIKLVNHKCLEKGLETNCPICCDFLFTSSATVRALPCGHYMHSACFQAYTCSHYTCPICCKSLGDMAVYFGMLDALLAAEELPEEYRDRCQDILCNDCDQKGSAQFHWLYHKCGLCGSYNTRVIKNEVTHPNCTTRL</sequence>
<accession>A0A6N2KCF0</accession>
<dbReference type="PROSITE" id="PS50089">
    <property type="entry name" value="ZF_RING_2"/>
    <property type="match status" value="1"/>
</dbReference>
<evidence type="ECO:0000259" key="12">
    <source>
        <dbReference type="PROSITE" id="PS51270"/>
    </source>
</evidence>
<evidence type="ECO:0000256" key="2">
    <source>
        <dbReference type="ARBA" id="ARBA00004906"/>
    </source>
</evidence>
<dbReference type="Gene3D" id="3.30.40.10">
    <property type="entry name" value="Zinc/RING finger domain, C3HC4 (zinc finger)"/>
    <property type="match status" value="1"/>
</dbReference>
<evidence type="ECO:0000256" key="3">
    <source>
        <dbReference type="ARBA" id="ARBA00022598"/>
    </source>
</evidence>
<keyword evidence="5 9" id="KW-0863">Zinc-finger</keyword>
<dbReference type="InterPro" id="IPR001841">
    <property type="entry name" value="Znf_RING"/>
</dbReference>
<dbReference type="GO" id="GO:0006879">
    <property type="term" value="P:intracellular iron ion homeostasis"/>
    <property type="evidence" value="ECO:0007669"/>
    <property type="project" value="UniProtKB-ARBA"/>
</dbReference>
<keyword evidence="8" id="KW-0539">Nucleus</keyword>
<evidence type="ECO:0000313" key="13">
    <source>
        <dbReference type="EMBL" id="VFU25362.1"/>
    </source>
</evidence>
<keyword evidence="3" id="KW-0436">Ligase</keyword>
<dbReference type="PROSITE" id="PS51270">
    <property type="entry name" value="ZF_CTCHY"/>
    <property type="match status" value="1"/>
</dbReference>
<feature type="domain" description="RING-type" evidence="10">
    <location>
        <begin position="367"/>
        <end position="408"/>
    </location>
</feature>
<dbReference type="InterPro" id="IPR008913">
    <property type="entry name" value="Znf_CHY"/>
</dbReference>
<evidence type="ECO:0008006" key="14">
    <source>
        <dbReference type="Google" id="ProtNLM"/>
    </source>
</evidence>
<dbReference type="CDD" id="cd16464">
    <property type="entry name" value="RING-H2_Pirh2-like"/>
    <property type="match status" value="1"/>
</dbReference>
<evidence type="ECO:0000259" key="11">
    <source>
        <dbReference type="PROSITE" id="PS51266"/>
    </source>
</evidence>
<dbReference type="GO" id="GO:0005634">
    <property type="term" value="C:nucleus"/>
    <property type="evidence" value="ECO:0007669"/>
    <property type="project" value="UniProtKB-SubCell"/>
</dbReference>
<feature type="domain" description="CTCHY-type" evidence="12">
    <location>
        <begin position="303"/>
        <end position="366"/>
    </location>
</feature>
<evidence type="ECO:0000259" key="10">
    <source>
        <dbReference type="PROSITE" id="PS50089"/>
    </source>
</evidence>
<evidence type="ECO:0000256" key="7">
    <source>
        <dbReference type="ARBA" id="ARBA00022833"/>
    </source>
</evidence>
<dbReference type="Pfam" id="PF14599">
    <property type="entry name" value="zinc_ribbon_6"/>
    <property type="match status" value="1"/>
</dbReference>
<proteinExistence type="predicted"/>
<evidence type="ECO:0000256" key="9">
    <source>
        <dbReference type="PROSITE-ProRule" id="PRU00601"/>
    </source>
</evidence>
<reference evidence="13" key="1">
    <citation type="submission" date="2019-03" db="EMBL/GenBank/DDBJ databases">
        <authorList>
            <person name="Mank J."/>
            <person name="Almeida P."/>
        </authorList>
    </citation>
    <scope>NUCLEOTIDE SEQUENCE</scope>
    <source>
        <strain evidence="13">78183</strain>
    </source>
</reference>
<dbReference type="SMART" id="SM00184">
    <property type="entry name" value="RING"/>
    <property type="match status" value="1"/>
</dbReference>